<organism evidence="3 4">
    <name type="scientific">Selenomonas ruminantium</name>
    <dbReference type="NCBI Taxonomy" id="971"/>
    <lineage>
        <taxon>Bacteria</taxon>
        <taxon>Bacillati</taxon>
        <taxon>Bacillota</taxon>
        <taxon>Negativicutes</taxon>
        <taxon>Selenomonadales</taxon>
        <taxon>Selenomonadaceae</taxon>
        <taxon>Selenomonas</taxon>
    </lineage>
</organism>
<evidence type="ECO:0000259" key="2">
    <source>
        <dbReference type="Pfam" id="PF07693"/>
    </source>
</evidence>
<proteinExistence type="predicted"/>
<evidence type="ECO:0000256" key="1">
    <source>
        <dbReference type="SAM" id="MobiDB-lite"/>
    </source>
</evidence>
<dbReference type="AlphaFoldDB" id="A0A1I0YL46"/>
<sequence>MRQSDIEERCRAYIEDWGESAPQYALMLTGEWGCGKTFLVKKIIDGRNDEANMRLAWYISLFGVKKAEDVDDKLFEAAHPILGDPKKKKWYSVGYNVLKSAAKHKYGIDLKDMTEPVLKLFKEKDENPAGCQVLFVDDIERSSMDIKEIFGYFSPIIEGDTRVVFVANERELYAGNDGYMQIKEKTVGETYEIEPDYDEALEKFWEEVTMKESPSSDERKKQLSDIVRILEVRNLRIVRQVVHQWAMFFRQLPKEFKEDDEFIGNLFEEYIVLSICNKKGEMHKSMDSNKQGNTGKSSSLAHDGDVQKMKSAWNSYKEKRRNRNKGVLGEADIKEIWGTGKINYPLRYAELWPYILMKGKDADGAWLRDKMQNSYREHQEMLRLREASKRNIERLKTLTFYQPEPHERDIKELFECVLQEFDDGKYTRFDEIIQYVQTYLTLMHGKILPNTYGYDFLEKQLNTFLKNHKDKISALPEFERVQRKQIMRFNHEGIQKCINEIFDAAKEVTGTSEKQILEHREKFLKFISNPDRAVTDWVNIPFLCQIDTDKVFEWLGDDFNAHKHLLKFLEYRYRKDFGNDKLHETDYPDFPHVESLHAKYSERCRGLEHSFRLDFRDYSELRDKYGELIQYMKDVMNQNCQNN</sequence>
<reference evidence="3 4" key="1">
    <citation type="submission" date="2016-10" db="EMBL/GenBank/DDBJ databases">
        <authorList>
            <person name="de Groot N.N."/>
        </authorList>
    </citation>
    <scope>NUCLEOTIDE SEQUENCE [LARGE SCALE GENOMIC DNA]</scope>
    <source>
        <strain evidence="3 4">L14</strain>
    </source>
</reference>
<dbReference type="InterPro" id="IPR027417">
    <property type="entry name" value="P-loop_NTPase"/>
</dbReference>
<feature type="region of interest" description="Disordered" evidence="1">
    <location>
        <begin position="283"/>
        <end position="303"/>
    </location>
</feature>
<name>A0A1I0YL46_SELRU</name>
<evidence type="ECO:0000313" key="3">
    <source>
        <dbReference type="EMBL" id="SFB13911.1"/>
    </source>
</evidence>
<accession>A0A1I0YL46</accession>
<dbReference type="Pfam" id="PF07693">
    <property type="entry name" value="KAP_NTPase"/>
    <property type="match status" value="1"/>
</dbReference>
<dbReference type="EMBL" id="FOJX01000015">
    <property type="protein sequence ID" value="SFB13911.1"/>
    <property type="molecule type" value="Genomic_DNA"/>
</dbReference>
<feature type="compositionally biased region" description="Polar residues" evidence="1">
    <location>
        <begin position="288"/>
        <end position="300"/>
    </location>
</feature>
<evidence type="ECO:0000313" key="4">
    <source>
        <dbReference type="Proteomes" id="UP000183843"/>
    </source>
</evidence>
<dbReference type="Gene3D" id="3.40.50.300">
    <property type="entry name" value="P-loop containing nucleotide triphosphate hydrolases"/>
    <property type="match status" value="1"/>
</dbReference>
<feature type="domain" description="KAP NTPase" evidence="2">
    <location>
        <begin position="20"/>
        <end position="243"/>
    </location>
</feature>
<dbReference type="Proteomes" id="UP000183843">
    <property type="component" value="Unassembled WGS sequence"/>
</dbReference>
<dbReference type="RefSeq" id="WP_074817318.1">
    <property type="nucleotide sequence ID" value="NZ_FOJX01000015.1"/>
</dbReference>
<gene>
    <name evidence="3" type="ORF">SAMN05216587_11533</name>
</gene>
<dbReference type="SUPFAM" id="SSF52540">
    <property type="entry name" value="P-loop containing nucleoside triphosphate hydrolases"/>
    <property type="match status" value="1"/>
</dbReference>
<protein>
    <submittedName>
        <fullName evidence="3">KAP family P-loop domain-containing protein</fullName>
    </submittedName>
</protein>
<dbReference type="InterPro" id="IPR011646">
    <property type="entry name" value="KAP_P-loop"/>
</dbReference>